<dbReference type="GO" id="GO:0003677">
    <property type="term" value="F:DNA binding"/>
    <property type="evidence" value="ECO:0007669"/>
    <property type="project" value="UniProtKB-KW"/>
</dbReference>
<sequence>MAALEDGEDKKGVDEHGVPSGFHFAPNDEELLDILDVKLSGRPLHREHDAVSHEVWILDFHPAKLYGIHRLSLPPSLPLVVSFFFGEGAGTRQFRGLKRNQPQLTATGGRWTIVGTSYETVKSQKVTMVFYEDGLHGGGTVNTKWRMLEFTRIISNEVNERLGEHRPTRRSEGPCG</sequence>
<feature type="region of interest" description="Disordered" evidence="5">
    <location>
        <begin position="1"/>
        <end position="21"/>
    </location>
</feature>
<keyword evidence="4" id="KW-0539">Nucleus</keyword>
<dbReference type="PROSITE" id="PS51005">
    <property type="entry name" value="NAC"/>
    <property type="match status" value="1"/>
</dbReference>
<dbReference type="Pfam" id="PF02365">
    <property type="entry name" value="NAM"/>
    <property type="match status" value="1"/>
</dbReference>
<feature type="domain" description="NAC" evidence="6">
    <location>
        <begin position="18"/>
        <end position="176"/>
    </location>
</feature>
<dbReference type="AlphaFoldDB" id="A0A6G1F964"/>
<comment type="caution">
    <text evidence="7">The sequence shown here is derived from an EMBL/GenBank/DDBJ whole genome shotgun (WGS) entry which is preliminary data.</text>
</comment>
<dbReference type="OrthoDB" id="688516at2759"/>
<dbReference type="InterPro" id="IPR036093">
    <property type="entry name" value="NAC_dom_sf"/>
</dbReference>
<name>A0A6G1F964_9ORYZ</name>
<evidence type="ECO:0000313" key="7">
    <source>
        <dbReference type="EMBL" id="KAF0933352.1"/>
    </source>
</evidence>
<evidence type="ECO:0000256" key="3">
    <source>
        <dbReference type="ARBA" id="ARBA00023163"/>
    </source>
</evidence>
<dbReference type="PANTHER" id="PTHR31719">
    <property type="entry name" value="NAC TRANSCRIPTION FACTOR 56"/>
    <property type="match status" value="1"/>
</dbReference>
<organism evidence="7 8">
    <name type="scientific">Oryza meyeriana var. granulata</name>
    <dbReference type="NCBI Taxonomy" id="110450"/>
    <lineage>
        <taxon>Eukaryota</taxon>
        <taxon>Viridiplantae</taxon>
        <taxon>Streptophyta</taxon>
        <taxon>Embryophyta</taxon>
        <taxon>Tracheophyta</taxon>
        <taxon>Spermatophyta</taxon>
        <taxon>Magnoliopsida</taxon>
        <taxon>Liliopsida</taxon>
        <taxon>Poales</taxon>
        <taxon>Poaceae</taxon>
        <taxon>BOP clade</taxon>
        <taxon>Oryzoideae</taxon>
        <taxon>Oryzeae</taxon>
        <taxon>Oryzinae</taxon>
        <taxon>Oryza</taxon>
        <taxon>Oryza meyeriana</taxon>
    </lineage>
</organism>
<evidence type="ECO:0000259" key="6">
    <source>
        <dbReference type="PROSITE" id="PS51005"/>
    </source>
</evidence>
<keyword evidence="1" id="KW-0805">Transcription regulation</keyword>
<feature type="compositionally biased region" description="Basic and acidic residues" evidence="5">
    <location>
        <begin position="8"/>
        <end position="17"/>
    </location>
</feature>
<proteinExistence type="predicted"/>
<accession>A0A6G1F964</accession>
<gene>
    <name evidence="7" type="ORF">E2562_017974</name>
</gene>
<dbReference type="SUPFAM" id="SSF101941">
    <property type="entry name" value="NAC domain"/>
    <property type="match status" value="1"/>
</dbReference>
<keyword evidence="3" id="KW-0804">Transcription</keyword>
<reference evidence="7 8" key="1">
    <citation type="submission" date="2019-11" db="EMBL/GenBank/DDBJ databases">
        <title>Whole genome sequence of Oryza granulata.</title>
        <authorList>
            <person name="Li W."/>
        </authorList>
    </citation>
    <scope>NUCLEOTIDE SEQUENCE [LARGE SCALE GENOMIC DNA]</scope>
    <source>
        <strain evidence="8">cv. Menghai</strain>
        <tissue evidence="7">Leaf</tissue>
    </source>
</reference>
<dbReference type="Gene3D" id="2.170.150.80">
    <property type="entry name" value="NAC domain"/>
    <property type="match status" value="1"/>
</dbReference>
<protein>
    <recommendedName>
        <fullName evidence="6">NAC domain-containing protein</fullName>
    </recommendedName>
</protein>
<evidence type="ECO:0000256" key="2">
    <source>
        <dbReference type="ARBA" id="ARBA00023125"/>
    </source>
</evidence>
<evidence type="ECO:0000256" key="5">
    <source>
        <dbReference type="SAM" id="MobiDB-lite"/>
    </source>
</evidence>
<keyword evidence="8" id="KW-1185">Reference proteome</keyword>
<dbReference type="InterPro" id="IPR003441">
    <property type="entry name" value="NAC-dom"/>
</dbReference>
<dbReference type="Proteomes" id="UP000479710">
    <property type="component" value="Unassembled WGS sequence"/>
</dbReference>
<keyword evidence="2" id="KW-0238">DNA-binding</keyword>
<dbReference type="PANTHER" id="PTHR31719:SF94">
    <property type="entry name" value="PROTEIN ATAF2"/>
    <property type="match status" value="1"/>
</dbReference>
<dbReference type="EMBL" id="SPHZ02000001">
    <property type="protein sequence ID" value="KAF0933352.1"/>
    <property type="molecule type" value="Genomic_DNA"/>
</dbReference>
<evidence type="ECO:0000256" key="4">
    <source>
        <dbReference type="ARBA" id="ARBA00023242"/>
    </source>
</evidence>
<evidence type="ECO:0000313" key="8">
    <source>
        <dbReference type="Proteomes" id="UP000479710"/>
    </source>
</evidence>
<dbReference type="GO" id="GO:0006355">
    <property type="term" value="P:regulation of DNA-templated transcription"/>
    <property type="evidence" value="ECO:0007669"/>
    <property type="project" value="InterPro"/>
</dbReference>
<evidence type="ECO:0000256" key="1">
    <source>
        <dbReference type="ARBA" id="ARBA00023015"/>
    </source>
</evidence>